<gene>
    <name evidence="3" type="ORF">KIW84_060566</name>
</gene>
<comment type="caution">
    <text evidence="3">The sequence shown here is derived from an EMBL/GenBank/DDBJ whole genome shotgun (WGS) entry which is preliminary data.</text>
</comment>
<feature type="domain" description="DUF8040" evidence="2">
    <location>
        <begin position="142"/>
        <end position="235"/>
    </location>
</feature>
<dbReference type="PANTHER" id="PTHR22930">
    <property type="match status" value="1"/>
</dbReference>
<evidence type="ECO:0000259" key="2">
    <source>
        <dbReference type="Pfam" id="PF26138"/>
    </source>
</evidence>
<dbReference type="InterPro" id="IPR058353">
    <property type="entry name" value="DUF8040"/>
</dbReference>
<reference evidence="3 4" key="1">
    <citation type="journal article" date="2022" name="Nat. Genet.">
        <title>Improved pea reference genome and pan-genome highlight genomic features and evolutionary characteristics.</title>
        <authorList>
            <person name="Yang T."/>
            <person name="Liu R."/>
            <person name="Luo Y."/>
            <person name="Hu S."/>
            <person name="Wang D."/>
            <person name="Wang C."/>
            <person name="Pandey M.K."/>
            <person name="Ge S."/>
            <person name="Xu Q."/>
            <person name="Li N."/>
            <person name="Li G."/>
            <person name="Huang Y."/>
            <person name="Saxena R.K."/>
            <person name="Ji Y."/>
            <person name="Li M."/>
            <person name="Yan X."/>
            <person name="He Y."/>
            <person name="Liu Y."/>
            <person name="Wang X."/>
            <person name="Xiang C."/>
            <person name="Varshney R.K."/>
            <person name="Ding H."/>
            <person name="Gao S."/>
            <person name="Zong X."/>
        </authorList>
    </citation>
    <scope>NUCLEOTIDE SEQUENCE [LARGE SCALE GENOMIC DNA]</scope>
    <source>
        <strain evidence="3 4">cv. Zhongwan 6</strain>
    </source>
</reference>
<feature type="compositionally biased region" description="Polar residues" evidence="1">
    <location>
        <begin position="14"/>
        <end position="24"/>
    </location>
</feature>
<evidence type="ECO:0000313" key="3">
    <source>
        <dbReference type="EMBL" id="KAI5393481.1"/>
    </source>
</evidence>
<sequence length="241" mass="28108">MLEIIFNKNNATGVLHHSSTQDPPNTDEENELDNQYLNNGSVSHVCVNDDSSDDDLHEVEHITRSRKRQVQVRSKIMNPDWREVFIAMSVERKRGWVLTRIDINESDDSTSDASDDEFAEFLFNSMIYNYHQKYFNKAKVLTSSLTGREFVAEVLNGSGTSCFDLFRMKKECFINFCNELREKNYLCDSRDVLVEEKVATFLFIIGHNVRHRVVSICFQHSTETISRNFKEVLREYKKILS</sequence>
<feature type="region of interest" description="Disordered" evidence="1">
    <location>
        <begin position="14"/>
        <end position="33"/>
    </location>
</feature>
<dbReference type="Gramene" id="Psat06G0056600-T1">
    <property type="protein sequence ID" value="KAI5393481.1"/>
    <property type="gene ID" value="KIW84_060566"/>
</dbReference>
<proteinExistence type="predicted"/>
<dbReference type="Proteomes" id="UP001058974">
    <property type="component" value="Chromosome 6"/>
</dbReference>
<dbReference type="EMBL" id="JAMSHJ010000006">
    <property type="protein sequence ID" value="KAI5393481.1"/>
    <property type="molecule type" value="Genomic_DNA"/>
</dbReference>
<evidence type="ECO:0000256" key="1">
    <source>
        <dbReference type="SAM" id="MobiDB-lite"/>
    </source>
</evidence>
<name>A0A9D4W3B0_PEA</name>
<dbReference type="Pfam" id="PF26138">
    <property type="entry name" value="DUF8040"/>
    <property type="match status" value="1"/>
</dbReference>
<dbReference type="AlphaFoldDB" id="A0A9D4W3B0"/>
<keyword evidence="4" id="KW-1185">Reference proteome</keyword>
<organism evidence="3 4">
    <name type="scientific">Pisum sativum</name>
    <name type="common">Garden pea</name>
    <name type="synonym">Lathyrus oleraceus</name>
    <dbReference type="NCBI Taxonomy" id="3888"/>
    <lineage>
        <taxon>Eukaryota</taxon>
        <taxon>Viridiplantae</taxon>
        <taxon>Streptophyta</taxon>
        <taxon>Embryophyta</taxon>
        <taxon>Tracheophyta</taxon>
        <taxon>Spermatophyta</taxon>
        <taxon>Magnoliopsida</taxon>
        <taxon>eudicotyledons</taxon>
        <taxon>Gunneridae</taxon>
        <taxon>Pentapetalae</taxon>
        <taxon>rosids</taxon>
        <taxon>fabids</taxon>
        <taxon>Fabales</taxon>
        <taxon>Fabaceae</taxon>
        <taxon>Papilionoideae</taxon>
        <taxon>50 kb inversion clade</taxon>
        <taxon>NPAAA clade</taxon>
        <taxon>Hologalegina</taxon>
        <taxon>IRL clade</taxon>
        <taxon>Fabeae</taxon>
        <taxon>Lathyrus</taxon>
    </lineage>
</organism>
<accession>A0A9D4W3B0</accession>
<dbReference type="PANTHER" id="PTHR22930:SF228">
    <property type="entry name" value="PROTEIN ALP1-LIKE"/>
    <property type="match status" value="1"/>
</dbReference>
<evidence type="ECO:0000313" key="4">
    <source>
        <dbReference type="Proteomes" id="UP001058974"/>
    </source>
</evidence>
<protein>
    <recommendedName>
        <fullName evidence="2">DUF8040 domain-containing protein</fullName>
    </recommendedName>
</protein>
<dbReference type="InterPro" id="IPR045249">
    <property type="entry name" value="HARBI1-like"/>
</dbReference>